<evidence type="ECO:0000313" key="2">
    <source>
        <dbReference type="Proteomes" id="UP000198975"/>
    </source>
</evidence>
<sequence length="44" mass="4955">MQRSGLFFCDFCDADGIKKTALQCKDEKAVNEPDEMKQTALISQ</sequence>
<name>A0A1C4DHA3_9ENTR</name>
<dbReference type="AlphaFoldDB" id="A0A1C4DHA3"/>
<evidence type="ECO:0000313" key="1">
    <source>
        <dbReference type="EMBL" id="SCC30731.1"/>
    </source>
</evidence>
<protein>
    <submittedName>
        <fullName evidence="1">Uncharacterized protein</fullName>
    </submittedName>
</protein>
<accession>A0A1C4DHA3</accession>
<keyword evidence="2" id="KW-1185">Reference proteome</keyword>
<gene>
    <name evidence="1" type="ORF">GA0061071_11278</name>
</gene>
<proteinExistence type="predicted"/>
<dbReference type="EMBL" id="FMAY01000012">
    <property type="protein sequence ID" value="SCC30731.1"/>
    <property type="molecule type" value="Genomic_DNA"/>
</dbReference>
<dbReference type="Proteomes" id="UP000198975">
    <property type="component" value="Unassembled WGS sequence"/>
</dbReference>
<reference evidence="2" key="1">
    <citation type="submission" date="2016-08" db="EMBL/GenBank/DDBJ databases">
        <authorList>
            <person name="Varghese N."/>
            <person name="Submissions Spin"/>
        </authorList>
    </citation>
    <scope>NUCLEOTIDE SEQUENCE [LARGE SCALE GENOMIC DNA]</scope>
    <source>
        <strain evidence="2">REICA_082</strain>
    </source>
</reference>
<organism evidence="1 2">
    <name type="scientific">Kosakonia oryzendophytica</name>
    <dbReference type="NCBI Taxonomy" id="1005665"/>
    <lineage>
        <taxon>Bacteria</taxon>
        <taxon>Pseudomonadati</taxon>
        <taxon>Pseudomonadota</taxon>
        <taxon>Gammaproteobacteria</taxon>
        <taxon>Enterobacterales</taxon>
        <taxon>Enterobacteriaceae</taxon>
        <taxon>Kosakonia</taxon>
    </lineage>
</organism>